<evidence type="ECO:0000256" key="3">
    <source>
        <dbReference type="ARBA" id="ARBA00022692"/>
    </source>
</evidence>
<evidence type="ECO:0008006" key="9">
    <source>
        <dbReference type="Google" id="ProtNLM"/>
    </source>
</evidence>
<dbReference type="GO" id="GO:0016020">
    <property type="term" value="C:membrane"/>
    <property type="evidence" value="ECO:0007669"/>
    <property type="project" value="UniProtKB-SubCell"/>
</dbReference>
<feature type="transmembrane region" description="Helical" evidence="6">
    <location>
        <begin position="212"/>
        <end position="232"/>
    </location>
</feature>
<feature type="transmembrane region" description="Helical" evidence="6">
    <location>
        <begin position="267"/>
        <end position="288"/>
    </location>
</feature>
<evidence type="ECO:0000256" key="4">
    <source>
        <dbReference type="ARBA" id="ARBA00022989"/>
    </source>
</evidence>
<feature type="transmembrane region" description="Helical" evidence="6">
    <location>
        <begin position="30"/>
        <end position="52"/>
    </location>
</feature>
<sequence>MYHIFTGIAYFTPLLGSLLSDSYFDKYNTIISLSAIYILGLLILAITSWPTFMDVPTTKIPRTGGIKPCVSAHGGDQFLEVQKIGLQKFYNYFYMAINTGALVSSYVSPSIARMTVFTVPNSTLVEWERIGLKPDVGNGYPLAWGLLATSMTIALGIFMIGHRYYRVVPPAGRFILWDHLSIGWAYISCQWKGLDAYELTREKFGKGMVDEMLDLAQVIMALAPAPIFWMAFGQNGSTWQDMGDQMAIPFGGDSKTSFFNSETTNSIWNPFFIITISPVMANFVYPWIEKQFGPEAFGLMDRMVTGQVLAGVAYILAAILQARIYSTCHQDSSHPVHIDDCQSTVSILNQIFLYFILTVAECLFSVSGLQFAYVEVGKRTKSFCSALWLLTTAIGSFMAAALLNATLNSESGNWTRAQFFWLVAGLCFVSAGLRV</sequence>
<keyword evidence="5 6" id="KW-0472">Membrane</keyword>
<comment type="caution">
    <text evidence="7">The sequence shown here is derived from an EMBL/GenBank/DDBJ whole genome shotgun (WGS) entry which is preliminary data.</text>
</comment>
<protein>
    <recommendedName>
        <fullName evidence="9">PTR2-domain-containing protein</fullName>
    </recommendedName>
</protein>
<evidence type="ECO:0000313" key="8">
    <source>
        <dbReference type="Proteomes" id="UP000193642"/>
    </source>
</evidence>
<feature type="transmembrane region" description="Helical" evidence="6">
    <location>
        <begin position="386"/>
        <end position="405"/>
    </location>
</feature>
<evidence type="ECO:0000256" key="5">
    <source>
        <dbReference type="ARBA" id="ARBA00023136"/>
    </source>
</evidence>
<dbReference type="AlphaFoldDB" id="A0A1Y2BK64"/>
<dbReference type="GO" id="GO:0022857">
    <property type="term" value="F:transmembrane transporter activity"/>
    <property type="evidence" value="ECO:0007669"/>
    <property type="project" value="InterPro"/>
</dbReference>
<evidence type="ECO:0000256" key="2">
    <source>
        <dbReference type="ARBA" id="ARBA00005982"/>
    </source>
</evidence>
<feature type="transmembrane region" description="Helical" evidence="6">
    <location>
        <begin position="417"/>
        <end position="433"/>
    </location>
</feature>
<organism evidence="7 8">
    <name type="scientific">Rhizoclosmatium globosum</name>
    <dbReference type="NCBI Taxonomy" id="329046"/>
    <lineage>
        <taxon>Eukaryota</taxon>
        <taxon>Fungi</taxon>
        <taxon>Fungi incertae sedis</taxon>
        <taxon>Chytridiomycota</taxon>
        <taxon>Chytridiomycota incertae sedis</taxon>
        <taxon>Chytridiomycetes</taxon>
        <taxon>Chytridiales</taxon>
        <taxon>Chytriomycetaceae</taxon>
        <taxon>Rhizoclosmatium</taxon>
    </lineage>
</organism>
<accession>A0A1Y2BK64</accession>
<comment type="subcellular location">
    <subcellularLocation>
        <location evidence="1">Membrane</location>
        <topology evidence="1">Multi-pass membrane protein</topology>
    </subcellularLocation>
</comment>
<dbReference type="OrthoDB" id="8904098at2759"/>
<keyword evidence="8" id="KW-1185">Reference proteome</keyword>
<feature type="transmembrane region" description="Helical" evidence="6">
    <location>
        <begin position="308"/>
        <end position="326"/>
    </location>
</feature>
<dbReference type="Proteomes" id="UP000193642">
    <property type="component" value="Unassembled WGS sequence"/>
</dbReference>
<name>A0A1Y2BK64_9FUNG</name>
<dbReference type="InterPro" id="IPR036259">
    <property type="entry name" value="MFS_trans_sf"/>
</dbReference>
<evidence type="ECO:0000256" key="6">
    <source>
        <dbReference type="SAM" id="Phobius"/>
    </source>
</evidence>
<feature type="transmembrane region" description="Helical" evidence="6">
    <location>
        <begin position="351"/>
        <end position="374"/>
    </location>
</feature>
<evidence type="ECO:0000256" key="1">
    <source>
        <dbReference type="ARBA" id="ARBA00004141"/>
    </source>
</evidence>
<keyword evidence="4 6" id="KW-1133">Transmembrane helix</keyword>
<reference evidence="7 8" key="1">
    <citation type="submission" date="2016-07" db="EMBL/GenBank/DDBJ databases">
        <title>Pervasive Adenine N6-methylation of Active Genes in Fungi.</title>
        <authorList>
            <consortium name="DOE Joint Genome Institute"/>
            <person name="Mondo S.J."/>
            <person name="Dannebaum R.O."/>
            <person name="Kuo R.C."/>
            <person name="Labutti K."/>
            <person name="Haridas S."/>
            <person name="Kuo A."/>
            <person name="Salamov A."/>
            <person name="Ahrendt S.R."/>
            <person name="Lipzen A."/>
            <person name="Sullivan W."/>
            <person name="Andreopoulos W.B."/>
            <person name="Clum A."/>
            <person name="Lindquist E."/>
            <person name="Daum C."/>
            <person name="Ramamoorthy G.K."/>
            <person name="Gryganskyi A."/>
            <person name="Culley D."/>
            <person name="Magnuson J.K."/>
            <person name="James T.Y."/>
            <person name="O'Malley M.A."/>
            <person name="Stajich J.E."/>
            <person name="Spatafora J.W."/>
            <person name="Visel A."/>
            <person name="Grigoriev I.V."/>
        </authorList>
    </citation>
    <scope>NUCLEOTIDE SEQUENCE [LARGE SCALE GENOMIC DNA]</scope>
    <source>
        <strain evidence="7 8">JEL800</strain>
    </source>
</reference>
<dbReference type="PANTHER" id="PTHR11654">
    <property type="entry name" value="OLIGOPEPTIDE TRANSPORTER-RELATED"/>
    <property type="match status" value="1"/>
</dbReference>
<evidence type="ECO:0000313" key="7">
    <source>
        <dbReference type="EMBL" id="ORY35166.1"/>
    </source>
</evidence>
<feature type="transmembrane region" description="Helical" evidence="6">
    <location>
        <begin position="142"/>
        <end position="160"/>
    </location>
</feature>
<keyword evidence="3 6" id="KW-0812">Transmembrane</keyword>
<dbReference type="Gene3D" id="1.20.1250.20">
    <property type="entry name" value="MFS general substrate transporter like domains"/>
    <property type="match status" value="1"/>
</dbReference>
<dbReference type="EMBL" id="MCGO01000060">
    <property type="protein sequence ID" value="ORY35166.1"/>
    <property type="molecule type" value="Genomic_DNA"/>
</dbReference>
<comment type="similarity">
    <text evidence="2">Belongs to the major facilitator superfamily. Proton-dependent oligopeptide transporter (POT/PTR) (TC 2.A.17) family.</text>
</comment>
<dbReference type="Pfam" id="PF00854">
    <property type="entry name" value="PTR2"/>
    <property type="match status" value="1"/>
</dbReference>
<dbReference type="InterPro" id="IPR000109">
    <property type="entry name" value="POT_fam"/>
</dbReference>
<proteinExistence type="inferred from homology"/>
<gene>
    <name evidence="7" type="ORF">BCR33DRAFT_722514</name>
</gene>
<feature type="transmembrane region" description="Helical" evidence="6">
    <location>
        <begin position="89"/>
        <end position="107"/>
    </location>
</feature>